<dbReference type="Gene3D" id="3.40.50.10810">
    <property type="entry name" value="Tandem AAA-ATPase domain"/>
    <property type="match status" value="1"/>
</dbReference>
<dbReference type="OrthoDB" id="4283at2759"/>
<dbReference type="KEGG" id="ccp:CHC_T00003430001"/>
<keyword evidence="8" id="KW-1185">Reference proteome</keyword>
<evidence type="ECO:0000313" key="7">
    <source>
        <dbReference type="EMBL" id="CDF35377.1"/>
    </source>
</evidence>
<evidence type="ECO:0000256" key="2">
    <source>
        <dbReference type="ARBA" id="ARBA00022801"/>
    </source>
</evidence>
<protein>
    <submittedName>
        <fullName evidence="7">Uncharacterized protein</fullName>
    </submittedName>
</protein>
<dbReference type="SUPFAM" id="SSF52540">
    <property type="entry name" value="P-loop containing nucleoside triphosphate hydrolases"/>
    <property type="match status" value="2"/>
</dbReference>
<comment type="subcellular location">
    <subcellularLocation>
        <location evidence="1">Nucleus</location>
    </subcellularLocation>
</comment>
<dbReference type="OMA" id="ENTIEHY"/>
<evidence type="ECO:0000259" key="5">
    <source>
        <dbReference type="PROSITE" id="PS51192"/>
    </source>
</evidence>
<feature type="region of interest" description="Disordered" evidence="4">
    <location>
        <begin position="20"/>
        <end position="139"/>
    </location>
</feature>
<dbReference type="GO" id="GO:0016787">
    <property type="term" value="F:hydrolase activity"/>
    <property type="evidence" value="ECO:0007669"/>
    <property type="project" value="UniProtKB-KW"/>
</dbReference>
<dbReference type="CDD" id="cd18793">
    <property type="entry name" value="SF2_C_SNF"/>
    <property type="match status" value="1"/>
</dbReference>
<keyword evidence="2" id="KW-0378">Hydrolase</keyword>
<dbReference type="RefSeq" id="XP_005715196.1">
    <property type="nucleotide sequence ID" value="XM_005715139.1"/>
</dbReference>
<dbReference type="FunFam" id="3.40.50.10810:FF:000019">
    <property type="entry name" value="DNA excision repair protein ERCC-6-like 2 isoform X1"/>
    <property type="match status" value="1"/>
</dbReference>
<proteinExistence type="predicted"/>
<gene>
    <name evidence="7" type="ORF">CHC_T00003430001</name>
</gene>
<dbReference type="GO" id="GO:0005634">
    <property type="term" value="C:nucleus"/>
    <property type="evidence" value="ECO:0007669"/>
    <property type="project" value="UniProtKB-SubCell"/>
</dbReference>
<dbReference type="GO" id="GO:0005524">
    <property type="term" value="F:ATP binding"/>
    <property type="evidence" value="ECO:0007669"/>
    <property type="project" value="InterPro"/>
</dbReference>
<dbReference type="InterPro" id="IPR000330">
    <property type="entry name" value="SNF2_N"/>
</dbReference>
<feature type="compositionally biased region" description="Low complexity" evidence="4">
    <location>
        <begin position="95"/>
        <end position="112"/>
    </location>
</feature>
<dbReference type="PANTHER" id="PTHR45629">
    <property type="entry name" value="SNF2/RAD54 FAMILY MEMBER"/>
    <property type="match status" value="1"/>
</dbReference>
<dbReference type="EMBL" id="HG001729">
    <property type="protein sequence ID" value="CDF35377.1"/>
    <property type="molecule type" value="Genomic_DNA"/>
</dbReference>
<dbReference type="Pfam" id="PF00271">
    <property type="entry name" value="Helicase_C"/>
    <property type="match status" value="1"/>
</dbReference>
<feature type="domain" description="Helicase ATP-binding" evidence="5">
    <location>
        <begin position="241"/>
        <end position="422"/>
    </location>
</feature>
<dbReference type="PROSITE" id="PS51194">
    <property type="entry name" value="HELICASE_CTER"/>
    <property type="match status" value="1"/>
</dbReference>
<dbReference type="GeneID" id="17322906"/>
<evidence type="ECO:0000256" key="1">
    <source>
        <dbReference type="ARBA" id="ARBA00004123"/>
    </source>
</evidence>
<dbReference type="Gene3D" id="3.40.50.300">
    <property type="entry name" value="P-loop containing nucleotide triphosphate hydrolases"/>
    <property type="match status" value="1"/>
</dbReference>
<dbReference type="InterPro" id="IPR014001">
    <property type="entry name" value="Helicase_ATP-bd"/>
</dbReference>
<dbReference type="Proteomes" id="UP000012073">
    <property type="component" value="Unassembled WGS sequence"/>
</dbReference>
<feature type="domain" description="Helicase C-terminal" evidence="6">
    <location>
        <begin position="638"/>
        <end position="782"/>
    </location>
</feature>
<dbReference type="InterPro" id="IPR050496">
    <property type="entry name" value="SNF2_RAD54_helicase_repair"/>
</dbReference>
<dbReference type="SMART" id="SM00487">
    <property type="entry name" value="DEXDc"/>
    <property type="match status" value="1"/>
</dbReference>
<evidence type="ECO:0000256" key="3">
    <source>
        <dbReference type="ARBA" id="ARBA00023242"/>
    </source>
</evidence>
<feature type="compositionally biased region" description="Polar residues" evidence="4">
    <location>
        <begin position="80"/>
        <end position="94"/>
    </location>
</feature>
<dbReference type="Gramene" id="CDF35377">
    <property type="protein sequence ID" value="CDF35377"/>
    <property type="gene ID" value="CHC_T00003430001"/>
</dbReference>
<feature type="compositionally biased region" description="Low complexity" evidence="4">
    <location>
        <begin position="1040"/>
        <end position="1051"/>
    </location>
</feature>
<dbReference type="InterPro" id="IPR049730">
    <property type="entry name" value="SNF2/RAD54-like_C"/>
</dbReference>
<reference evidence="8" key="1">
    <citation type="journal article" date="2013" name="Proc. Natl. Acad. Sci. U.S.A.">
        <title>Genome structure and metabolic features in the red seaweed Chondrus crispus shed light on evolution of the Archaeplastida.</title>
        <authorList>
            <person name="Collen J."/>
            <person name="Porcel B."/>
            <person name="Carre W."/>
            <person name="Ball S.G."/>
            <person name="Chaparro C."/>
            <person name="Tonon T."/>
            <person name="Barbeyron T."/>
            <person name="Michel G."/>
            <person name="Noel B."/>
            <person name="Valentin K."/>
            <person name="Elias M."/>
            <person name="Artiguenave F."/>
            <person name="Arun A."/>
            <person name="Aury J.M."/>
            <person name="Barbosa-Neto J.F."/>
            <person name="Bothwell J.H."/>
            <person name="Bouget F.Y."/>
            <person name="Brillet L."/>
            <person name="Cabello-Hurtado F."/>
            <person name="Capella-Gutierrez S."/>
            <person name="Charrier B."/>
            <person name="Cladiere L."/>
            <person name="Cock J.M."/>
            <person name="Coelho S.M."/>
            <person name="Colleoni C."/>
            <person name="Czjzek M."/>
            <person name="Da Silva C."/>
            <person name="Delage L."/>
            <person name="Denoeud F."/>
            <person name="Deschamps P."/>
            <person name="Dittami S.M."/>
            <person name="Gabaldon T."/>
            <person name="Gachon C.M."/>
            <person name="Groisillier A."/>
            <person name="Herve C."/>
            <person name="Jabbari K."/>
            <person name="Katinka M."/>
            <person name="Kloareg B."/>
            <person name="Kowalczyk N."/>
            <person name="Labadie K."/>
            <person name="Leblanc C."/>
            <person name="Lopez P.J."/>
            <person name="McLachlan D.H."/>
            <person name="Meslet-Cladiere L."/>
            <person name="Moustafa A."/>
            <person name="Nehr Z."/>
            <person name="Nyvall Collen P."/>
            <person name="Panaud O."/>
            <person name="Partensky F."/>
            <person name="Poulain J."/>
            <person name="Rensing S.A."/>
            <person name="Rousvoal S."/>
            <person name="Samson G."/>
            <person name="Symeonidi A."/>
            <person name="Weissenbach J."/>
            <person name="Zambounis A."/>
            <person name="Wincker P."/>
            <person name="Boyen C."/>
        </authorList>
    </citation>
    <scope>NUCLEOTIDE SEQUENCE [LARGE SCALE GENOMIC DNA]</scope>
    <source>
        <strain evidence="8">cv. Stackhouse</strain>
    </source>
</reference>
<accession>R7QA25</accession>
<dbReference type="InterPro" id="IPR038718">
    <property type="entry name" value="SNF2-like_sf"/>
</dbReference>
<dbReference type="PROSITE" id="PS51192">
    <property type="entry name" value="HELICASE_ATP_BIND_1"/>
    <property type="match status" value="1"/>
</dbReference>
<dbReference type="PhylomeDB" id="R7QA25"/>
<dbReference type="InterPro" id="IPR001650">
    <property type="entry name" value="Helicase_C-like"/>
</dbReference>
<name>R7QA25_CHOCR</name>
<feature type="compositionally biased region" description="Polar residues" evidence="4">
    <location>
        <begin position="127"/>
        <end position="138"/>
    </location>
</feature>
<evidence type="ECO:0000259" key="6">
    <source>
        <dbReference type="PROSITE" id="PS51194"/>
    </source>
</evidence>
<keyword evidence="3" id="KW-0539">Nucleus</keyword>
<feature type="region of interest" description="Disordered" evidence="4">
    <location>
        <begin position="924"/>
        <end position="1051"/>
    </location>
</feature>
<dbReference type="PANTHER" id="PTHR45629:SF7">
    <property type="entry name" value="DNA EXCISION REPAIR PROTEIN ERCC-6-RELATED"/>
    <property type="match status" value="1"/>
</dbReference>
<dbReference type="STRING" id="2769.R7QA25"/>
<sequence length="1051" mass="117425">MDEEEKRALFRDLRARCAALPSAEASSASASDDIDSSATESPPASLVHPPDFVPSGVENACGPSIASSDAETIEPEDYEQSSFPTKHQASAAVTVSSVGEIEPPSPSSSAETVPPPSPGTLARYQLASDSPFPSSSTAAEPASVRPVCVAIDDVDIDAWDAQQRIEKERKEDQTHCLAGSYPKLARGKFKFAAELVEGSQAQDIYLSDKEKRDDGRNFGVLPVAIWKFLSSYQRDGITFMYRLFERGRGGLLADAMGLGKTVQTVCFLGAAFSIWDRPNREQNDNTLEDAPKILVVAPASVRENWQNEFATWTPFRTQFYDRAHEPSISRKLGHGAVDVLIAGTHLISKYVGGFFSSPCGMNRAWKWDVVIVDEIHIAKNKNTKIYEALKEIPHTVMFGLTGTAVQNRLKELWNVMSLVVPERLWPDMRSFKNDYIDVITKGTKKDASHYLKQRASERITVLRKLLAKHIVRRPKSIIESHLPGKTDYCVLMRMNRNGLQGYMYQRFQNSYDVKLLRDARRPCDCGSMEISKDCCHRFPSTEENMRDAPIWDMHHKGRGPCERCPNCICLYLQHYSRCLAAHALLIMPEDDEVDPEKSAFRRRLFKYYLGKYCNRALGPLFSLEQDADVSCKLNVALRLLKSYEASGHKTIIFYESLRLGSILQRWATNKGLIFEVIDGSVHKDDRQGAVDRFNSNAVCSVFFISKKAGGTGLNICGADRVLIFEPCWNPTIDLQAGDRAHRLGQKRVVQIIRLAVENTIEHYVFKTAISKSQVSSAILDNTKEEWHVKEHEVGTMQAMLCMGNVFTDNEMPQDEFRVVEAARLLDDDGKLAKHMRLENGSSVESSDNKAVKGDGQAQDEIDVLGDSVLCSLDVNVEDISMDVDDSFISATDRVAPQFESSQMETDIVLQEGGASNKIVMESTSARKRKRQVMGLERTRRTSGINPDGAEGVNFDDTSWSEIPPSPSRETCDGEQLRGRSHRCSSSSFRNPKVVVDKQPPVNTRKRRAPPSLPPMARQKRTKIKDKTSDIPAAPKPPKPRSAFSARARIRR</sequence>
<evidence type="ECO:0000313" key="8">
    <source>
        <dbReference type="Proteomes" id="UP000012073"/>
    </source>
</evidence>
<dbReference type="Pfam" id="PF00176">
    <property type="entry name" value="SNF2-rel_dom"/>
    <property type="match status" value="1"/>
</dbReference>
<dbReference type="SMART" id="SM00490">
    <property type="entry name" value="HELICc"/>
    <property type="match status" value="1"/>
</dbReference>
<dbReference type="AlphaFoldDB" id="R7QA25"/>
<evidence type="ECO:0000256" key="4">
    <source>
        <dbReference type="SAM" id="MobiDB-lite"/>
    </source>
</evidence>
<dbReference type="InterPro" id="IPR027417">
    <property type="entry name" value="P-loop_NTPase"/>
</dbReference>
<organism evidence="7 8">
    <name type="scientific">Chondrus crispus</name>
    <name type="common">Carrageen Irish moss</name>
    <name type="synonym">Polymorpha crispa</name>
    <dbReference type="NCBI Taxonomy" id="2769"/>
    <lineage>
        <taxon>Eukaryota</taxon>
        <taxon>Rhodophyta</taxon>
        <taxon>Florideophyceae</taxon>
        <taxon>Rhodymeniophycidae</taxon>
        <taxon>Gigartinales</taxon>
        <taxon>Gigartinaceae</taxon>
        <taxon>Chondrus</taxon>
    </lineage>
</organism>
<feature type="compositionally biased region" description="Low complexity" evidence="4">
    <location>
        <begin position="20"/>
        <end position="31"/>
    </location>
</feature>